<protein>
    <recommendedName>
        <fullName evidence="3">Integrase catalytic domain-containing protein</fullName>
    </recommendedName>
</protein>
<evidence type="ECO:0000313" key="1">
    <source>
        <dbReference type="EMBL" id="PLW78648.1"/>
    </source>
</evidence>
<comment type="caution">
    <text evidence="1">The sequence shown here is derived from an EMBL/GenBank/DDBJ whole genome shotgun (WGS) entry which is preliminary data.</text>
</comment>
<sequence length="61" mass="7425">MAIFEYINGFQNSRRRHSTLGWKSPLAFEKMLPKRALGAARNRDRFKWKKHCCRTPFTRRR</sequence>
<evidence type="ECO:0000313" key="2">
    <source>
        <dbReference type="Proteomes" id="UP000234881"/>
    </source>
</evidence>
<organism evidence="1 2">
    <name type="scientific">Cohaesibacter celericrescens</name>
    <dbReference type="NCBI Taxonomy" id="2067669"/>
    <lineage>
        <taxon>Bacteria</taxon>
        <taxon>Pseudomonadati</taxon>
        <taxon>Pseudomonadota</taxon>
        <taxon>Alphaproteobacteria</taxon>
        <taxon>Hyphomicrobiales</taxon>
        <taxon>Cohaesibacteraceae</taxon>
    </lineage>
</organism>
<name>A0A2N5XW41_9HYPH</name>
<evidence type="ECO:0008006" key="3">
    <source>
        <dbReference type="Google" id="ProtNLM"/>
    </source>
</evidence>
<dbReference type="Proteomes" id="UP000234881">
    <property type="component" value="Unassembled WGS sequence"/>
</dbReference>
<gene>
    <name evidence="1" type="ORF">C0081_03435</name>
</gene>
<accession>A0A2N5XW41</accession>
<dbReference type="EMBL" id="PKUQ01000002">
    <property type="protein sequence ID" value="PLW78648.1"/>
    <property type="molecule type" value="Genomic_DNA"/>
</dbReference>
<keyword evidence="2" id="KW-1185">Reference proteome</keyword>
<proteinExistence type="predicted"/>
<dbReference type="OrthoDB" id="9803878at2"/>
<dbReference type="AlphaFoldDB" id="A0A2N5XW41"/>
<reference evidence="1 2" key="1">
    <citation type="submission" date="2018-01" db="EMBL/GenBank/DDBJ databases">
        <title>The draft genome sequence of Cohaesibacter sp. H1304.</title>
        <authorList>
            <person name="Wang N.-N."/>
            <person name="Du Z.-J."/>
        </authorList>
    </citation>
    <scope>NUCLEOTIDE SEQUENCE [LARGE SCALE GENOMIC DNA]</scope>
    <source>
        <strain evidence="1 2">H1304</strain>
    </source>
</reference>